<keyword evidence="4 11" id="KW-0812">Transmembrane</keyword>
<sequence>MPPILAFERPGSDQALKNLTKLLSHLDRTLSSPDTETLLKSPYERQKFKTNFEHARALLLRLEHESAGIKIASRKQAIQTDLRSKRDLTKKLQSRIQELDAIPPESDSDDSESESEQSSPPPSYAPAYNTNPIPPAASEQPQSTLRHRGRPATPDPADRDAKLSTDRNEQDAITASLLALTRELKSSASSFHGSILSEKKILERAAQGLEKNTDGMESAGEKMSTLRRMTEGKGWLGRMKLYAIVGVLWVAAFLLVFVGPKIRF</sequence>
<dbReference type="OrthoDB" id="3231855at2759"/>
<evidence type="ECO:0000256" key="9">
    <source>
        <dbReference type="ARBA" id="ARBA00023136"/>
    </source>
</evidence>
<evidence type="ECO:0000256" key="5">
    <source>
        <dbReference type="ARBA" id="ARBA00022824"/>
    </source>
</evidence>
<evidence type="ECO:0000256" key="11">
    <source>
        <dbReference type="SAM" id="Phobius"/>
    </source>
</evidence>
<dbReference type="PANTHER" id="PTHR13050">
    <property type="entry name" value="USE1-LIKE PROTEIN"/>
    <property type="match status" value="1"/>
</dbReference>
<feature type="region of interest" description="Disordered" evidence="10">
    <location>
        <begin position="94"/>
        <end position="169"/>
    </location>
</feature>
<dbReference type="EMBL" id="MU004247">
    <property type="protein sequence ID" value="KAF2663194.1"/>
    <property type="molecule type" value="Genomic_DNA"/>
</dbReference>
<accession>A0A6A6TX16</accession>
<organism evidence="12 13">
    <name type="scientific">Microthyrium microscopicum</name>
    <dbReference type="NCBI Taxonomy" id="703497"/>
    <lineage>
        <taxon>Eukaryota</taxon>
        <taxon>Fungi</taxon>
        <taxon>Dikarya</taxon>
        <taxon>Ascomycota</taxon>
        <taxon>Pezizomycotina</taxon>
        <taxon>Dothideomycetes</taxon>
        <taxon>Dothideomycetes incertae sedis</taxon>
        <taxon>Microthyriales</taxon>
        <taxon>Microthyriaceae</taxon>
        <taxon>Microthyrium</taxon>
    </lineage>
</organism>
<evidence type="ECO:0000256" key="8">
    <source>
        <dbReference type="ARBA" id="ARBA00022989"/>
    </source>
</evidence>
<dbReference type="GO" id="GO:0006890">
    <property type="term" value="P:retrograde vesicle-mediated transport, Golgi to endoplasmic reticulum"/>
    <property type="evidence" value="ECO:0007669"/>
    <property type="project" value="TreeGrafter"/>
</dbReference>
<proteinExistence type="inferred from homology"/>
<keyword evidence="3" id="KW-0813">Transport</keyword>
<protein>
    <recommendedName>
        <fullName evidence="14">Synaptobrevin</fullName>
    </recommendedName>
</protein>
<keyword evidence="9 11" id="KW-0472">Membrane</keyword>
<evidence type="ECO:0000256" key="7">
    <source>
        <dbReference type="ARBA" id="ARBA00022927"/>
    </source>
</evidence>
<evidence type="ECO:0000313" key="13">
    <source>
        <dbReference type="Proteomes" id="UP000799302"/>
    </source>
</evidence>
<feature type="compositionally biased region" description="Acidic residues" evidence="10">
    <location>
        <begin position="106"/>
        <end position="115"/>
    </location>
</feature>
<evidence type="ECO:0000256" key="10">
    <source>
        <dbReference type="SAM" id="MobiDB-lite"/>
    </source>
</evidence>
<dbReference type="PANTHER" id="PTHR13050:SF7">
    <property type="entry name" value="VESICLE TRANSPORT PROTEIN USE1"/>
    <property type="match status" value="1"/>
</dbReference>
<evidence type="ECO:0000256" key="3">
    <source>
        <dbReference type="ARBA" id="ARBA00022448"/>
    </source>
</evidence>
<name>A0A6A6TX16_9PEZI</name>
<comment type="subcellular location">
    <subcellularLocation>
        <location evidence="1">Endoplasmic reticulum membrane</location>
        <topology evidence="1">Single-pass type IV membrane protein</topology>
    </subcellularLocation>
</comment>
<reference evidence="12" key="1">
    <citation type="journal article" date="2020" name="Stud. Mycol.">
        <title>101 Dothideomycetes genomes: a test case for predicting lifestyles and emergence of pathogens.</title>
        <authorList>
            <person name="Haridas S."/>
            <person name="Albert R."/>
            <person name="Binder M."/>
            <person name="Bloem J."/>
            <person name="Labutti K."/>
            <person name="Salamov A."/>
            <person name="Andreopoulos B."/>
            <person name="Baker S."/>
            <person name="Barry K."/>
            <person name="Bills G."/>
            <person name="Bluhm B."/>
            <person name="Cannon C."/>
            <person name="Castanera R."/>
            <person name="Culley D."/>
            <person name="Daum C."/>
            <person name="Ezra D."/>
            <person name="Gonzalez J."/>
            <person name="Henrissat B."/>
            <person name="Kuo A."/>
            <person name="Liang C."/>
            <person name="Lipzen A."/>
            <person name="Lutzoni F."/>
            <person name="Magnuson J."/>
            <person name="Mondo S."/>
            <person name="Nolan M."/>
            <person name="Ohm R."/>
            <person name="Pangilinan J."/>
            <person name="Park H.-J."/>
            <person name="Ramirez L."/>
            <person name="Alfaro M."/>
            <person name="Sun H."/>
            <person name="Tritt A."/>
            <person name="Yoshinaga Y."/>
            <person name="Zwiers L.-H."/>
            <person name="Turgeon B."/>
            <person name="Goodwin S."/>
            <person name="Spatafora J."/>
            <person name="Crous P."/>
            <person name="Grigoriev I."/>
        </authorList>
    </citation>
    <scope>NUCLEOTIDE SEQUENCE</scope>
    <source>
        <strain evidence="12">CBS 115976</strain>
    </source>
</reference>
<keyword evidence="7" id="KW-0653">Protein transport</keyword>
<dbReference type="GO" id="GO:0031201">
    <property type="term" value="C:SNARE complex"/>
    <property type="evidence" value="ECO:0007669"/>
    <property type="project" value="TreeGrafter"/>
</dbReference>
<dbReference type="Proteomes" id="UP000799302">
    <property type="component" value="Unassembled WGS sequence"/>
</dbReference>
<gene>
    <name evidence="12" type="ORF">BT63DRAFT_419259</name>
</gene>
<dbReference type="GO" id="GO:0005484">
    <property type="term" value="F:SNAP receptor activity"/>
    <property type="evidence" value="ECO:0007669"/>
    <property type="project" value="TreeGrafter"/>
</dbReference>
<dbReference type="InterPro" id="IPR019150">
    <property type="entry name" value="Vesicle_transport_protein_Use1"/>
</dbReference>
<keyword evidence="6" id="KW-0931">ER-Golgi transport</keyword>
<dbReference type="AlphaFoldDB" id="A0A6A6TX16"/>
<evidence type="ECO:0008006" key="14">
    <source>
        <dbReference type="Google" id="ProtNLM"/>
    </source>
</evidence>
<feature type="compositionally biased region" description="Basic and acidic residues" evidence="10">
    <location>
        <begin position="156"/>
        <end position="169"/>
    </location>
</feature>
<comment type="similarity">
    <text evidence="2">Belongs to the USE1 family.</text>
</comment>
<dbReference type="GO" id="GO:0015031">
    <property type="term" value="P:protein transport"/>
    <property type="evidence" value="ECO:0007669"/>
    <property type="project" value="UniProtKB-KW"/>
</dbReference>
<evidence type="ECO:0000256" key="6">
    <source>
        <dbReference type="ARBA" id="ARBA00022892"/>
    </source>
</evidence>
<feature type="transmembrane region" description="Helical" evidence="11">
    <location>
        <begin position="241"/>
        <end position="259"/>
    </location>
</feature>
<keyword evidence="5" id="KW-0256">Endoplasmic reticulum</keyword>
<evidence type="ECO:0000313" key="12">
    <source>
        <dbReference type="EMBL" id="KAF2663194.1"/>
    </source>
</evidence>
<evidence type="ECO:0000256" key="2">
    <source>
        <dbReference type="ARBA" id="ARBA00007891"/>
    </source>
</evidence>
<keyword evidence="13" id="KW-1185">Reference proteome</keyword>
<evidence type="ECO:0000256" key="1">
    <source>
        <dbReference type="ARBA" id="ARBA00004163"/>
    </source>
</evidence>
<dbReference type="GO" id="GO:0005789">
    <property type="term" value="C:endoplasmic reticulum membrane"/>
    <property type="evidence" value="ECO:0007669"/>
    <property type="project" value="UniProtKB-SubCell"/>
</dbReference>
<keyword evidence="8 11" id="KW-1133">Transmembrane helix</keyword>
<evidence type="ECO:0000256" key="4">
    <source>
        <dbReference type="ARBA" id="ARBA00022692"/>
    </source>
</evidence>